<dbReference type="RefSeq" id="WP_209972518.1">
    <property type="nucleotide sequence ID" value="NZ_JAGGLB010000010.1"/>
</dbReference>
<dbReference type="PANTHER" id="PTHR38133:SF1">
    <property type="entry name" value="SLR1429 PROTEIN"/>
    <property type="match status" value="1"/>
</dbReference>
<dbReference type="PROSITE" id="PS50966">
    <property type="entry name" value="ZF_SWIM"/>
    <property type="match status" value="1"/>
</dbReference>
<keyword evidence="1" id="KW-0863">Zinc-finger</keyword>
<organism evidence="3 4">
    <name type="scientific">Paenibacillus eucommiae</name>
    <dbReference type="NCBI Taxonomy" id="1355755"/>
    <lineage>
        <taxon>Bacteria</taxon>
        <taxon>Bacillati</taxon>
        <taxon>Bacillota</taxon>
        <taxon>Bacilli</taxon>
        <taxon>Bacillales</taxon>
        <taxon>Paenibacillaceae</taxon>
        <taxon>Paenibacillus</taxon>
    </lineage>
</organism>
<keyword evidence="1" id="KW-0479">Metal-binding</keyword>
<proteinExistence type="predicted"/>
<evidence type="ECO:0000259" key="2">
    <source>
        <dbReference type="PROSITE" id="PS50966"/>
    </source>
</evidence>
<gene>
    <name evidence="3" type="ORF">J2Z66_003397</name>
</gene>
<evidence type="ECO:0000313" key="3">
    <source>
        <dbReference type="EMBL" id="MBP1991790.1"/>
    </source>
</evidence>
<keyword evidence="1" id="KW-0862">Zinc</keyword>
<accession>A0ABS4IW16</accession>
<protein>
    <submittedName>
        <fullName evidence="3">Zn finger protein</fullName>
    </submittedName>
</protein>
<evidence type="ECO:0000313" key="4">
    <source>
        <dbReference type="Proteomes" id="UP001519287"/>
    </source>
</evidence>
<dbReference type="EMBL" id="JAGGLB010000010">
    <property type="protein sequence ID" value="MBP1991790.1"/>
    <property type="molecule type" value="Genomic_DNA"/>
</dbReference>
<dbReference type="Proteomes" id="UP001519287">
    <property type="component" value="Unassembled WGS sequence"/>
</dbReference>
<name>A0ABS4IW16_9BACL</name>
<dbReference type="Pfam" id="PF04434">
    <property type="entry name" value="SWIM"/>
    <property type="match status" value="1"/>
</dbReference>
<feature type="domain" description="SWIM-type" evidence="2">
    <location>
        <begin position="148"/>
        <end position="183"/>
    </location>
</feature>
<comment type="caution">
    <text evidence="3">The sequence shown here is derived from an EMBL/GenBank/DDBJ whole genome shotgun (WGS) entry which is preliminary data.</text>
</comment>
<reference evidence="3 4" key="1">
    <citation type="submission" date="2021-03" db="EMBL/GenBank/DDBJ databases">
        <title>Genomic Encyclopedia of Type Strains, Phase IV (KMG-IV): sequencing the most valuable type-strain genomes for metagenomic binning, comparative biology and taxonomic classification.</title>
        <authorList>
            <person name="Goeker M."/>
        </authorList>
    </citation>
    <scope>NUCLEOTIDE SEQUENCE [LARGE SCALE GENOMIC DNA]</scope>
    <source>
        <strain evidence="3 4">DSM 26048</strain>
    </source>
</reference>
<sequence>MAFYGSFPAYVPVAERKERALASVEKLRKKNQDIAPVIITGKKITTTWWGKSWSDNLERYSDYSNRIGRGRSYVRNGAVLDLKIIQGSITALVQGSESKPYKVDISIKPLAKNIWESIIKDCSGKIDSLQELVEGRFPKALADLFTAQKKGLFPSPKEINLSCSCPDSARMCKHVAAALYGVGARLDEDTSLFFVLRNVNVDDLISESIMKKSQSLLEKSKRKGRRVIEDADISDMFGIDVE</sequence>
<dbReference type="PANTHER" id="PTHR38133">
    <property type="entry name" value="SLR1429 PROTEIN"/>
    <property type="match status" value="1"/>
</dbReference>
<dbReference type="InterPro" id="IPR007527">
    <property type="entry name" value="Znf_SWIM"/>
</dbReference>
<keyword evidence="4" id="KW-1185">Reference proteome</keyword>
<evidence type="ECO:0000256" key="1">
    <source>
        <dbReference type="PROSITE-ProRule" id="PRU00325"/>
    </source>
</evidence>